<dbReference type="Proteomes" id="UP000274822">
    <property type="component" value="Unassembled WGS sequence"/>
</dbReference>
<proteinExistence type="predicted"/>
<name>A0A433PHK4_9FUNG</name>
<accession>A0A433PHK4</accession>
<dbReference type="EMBL" id="RBNJ01023532">
    <property type="protein sequence ID" value="RUS17032.1"/>
    <property type="molecule type" value="Genomic_DNA"/>
</dbReference>
<sequence>MTSPDNSALFTYNYMNIHHPPSNIPSANNFRMSIVELLMRCPEGQILVIAFCGKGLEVTSKLVSEWLRGGMHQLITICIRPPWG</sequence>
<keyword evidence="2" id="KW-1185">Reference proteome</keyword>
<comment type="caution">
    <text evidence="1">The sequence shown here is derived from an EMBL/GenBank/DDBJ whole genome shotgun (WGS) entry which is preliminary data.</text>
</comment>
<gene>
    <name evidence="1" type="ORF">BC938DRAFT_476375</name>
</gene>
<reference evidence="1 2" key="1">
    <citation type="journal article" date="2018" name="New Phytol.">
        <title>Phylogenomics of Endogonaceae and evolution of mycorrhizas within Mucoromycota.</title>
        <authorList>
            <person name="Chang Y."/>
            <person name="Desiro A."/>
            <person name="Na H."/>
            <person name="Sandor L."/>
            <person name="Lipzen A."/>
            <person name="Clum A."/>
            <person name="Barry K."/>
            <person name="Grigoriev I.V."/>
            <person name="Martin F.M."/>
            <person name="Stajich J.E."/>
            <person name="Smith M.E."/>
            <person name="Bonito G."/>
            <person name="Spatafora J.W."/>
        </authorList>
    </citation>
    <scope>NUCLEOTIDE SEQUENCE [LARGE SCALE GENOMIC DNA]</scope>
    <source>
        <strain evidence="1 2">AD002</strain>
    </source>
</reference>
<protein>
    <submittedName>
        <fullName evidence="1">Uncharacterized protein</fullName>
    </submittedName>
</protein>
<evidence type="ECO:0000313" key="2">
    <source>
        <dbReference type="Proteomes" id="UP000274822"/>
    </source>
</evidence>
<dbReference type="AlphaFoldDB" id="A0A433PHK4"/>
<organism evidence="1 2">
    <name type="scientific">Jimgerdemannia flammicorona</name>
    <dbReference type="NCBI Taxonomy" id="994334"/>
    <lineage>
        <taxon>Eukaryota</taxon>
        <taxon>Fungi</taxon>
        <taxon>Fungi incertae sedis</taxon>
        <taxon>Mucoromycota</taxon>
        <taxon>Mucoromycotina</taxon>
        <taxon>Endogonomycetes</taxon>
        <taxon>Endogonales</taxon>
        <taxon>Endogonaceae</taxon>
        <taxon>Jimgerdemannia</taxon>
    </lineage>
</organism>
<evidence type="ECO:0000313" key="1">
    <source>
        <dbReference type="EMBL" id="RUS17032.1"/>
    </source>
</evidence>